<gene>
    <name evidence="1" type="ORF">Poly51_28250</name>
</gene>
<dbReference type="RefSeq" id="WP_146458310.1">
    <property type="nucleotide sequence ID" value="NZ_SJPW01000003.1"/>
</dbReference>
<evidence type="ECO:0000313" key="1">
    <source>
        <dbReference type="EMBL" id="TWU56907.1"/>
    </source>
</evidence>
<dbReference type="NCBIfam" id="TIGR04256">
    <property type="entry name" value="GxxExxY"/>
    <property type="match status" value="1"/>
</dbReference>
<accession>A0A5C6F919</accession>
<sequence>MEANPRSIITSRTDLSDGQVHKICDTIRECGFGLHRYLGSGFREKVYERGMIHRMTKAGLAIRVQLQVKIFDEDGTELIEETMDLIVENVLILERKAVRETSDADVAQLLGYLKATNFRHGLLINFGNSRFFIKKYVM</sequence>
<dbReference type="Pfam" id="PF13366">
    <property type="entry name" value="PDDEXK_3"/>
    <property type="match status" value="1"/>
</dbReference>
<dbReference type="AlphaFoldDB" id="A0A5C6F919"/>
<dbReference type="InterPro" id="IPR026350">
    <property type="entry name" value="GxxExxY"/>
</dbReference>
<reference evidence="1 2" key="1">
    <citation type="submission" date="2019-02" db="EMBL/GenBank/DDBJ databases">
        <title>Deep-cultivation of Planctomycetes and their phenomic and genomic characterization uncovers novel biology.</title>
        <authorList>
            <person name="Wiegand S."/>
            <person name="Jogler M."/>
            <person name="Boedeker C."/>
            <person name="Pinto D."/>
            <person name="Vollmers J."/>
            <person name="Rivas-Marin E."/>
            <person name="Kohn T."/>
            <person name="Peeters S.H."/>
            <person name="Heuer A."/>
            <person name="Rast P."/>
            <person name="Oberbeckmann S."/>
            <person name="Bunk B."/>
            <person name="Jeske O."/>
            <person name="Meyerdierks A."/>
            <person name="Storesund J.E."/>
            <person name="Kallscheuer N."/>
            <person name="Luecker S."/>
            <person name="Lage O.M."/>
            <person name="Pohl T."/>
            <person name="Merkel B.J."/>
            <person name="Hornburger P."/>
            <person name="Mueller R.-W."/>
            <person name="Bruemmer F."/>
            <person name="Labrenz M."/>
            <person name="Spormann A.M."/>
            <person name="Op Den Camp H."/>
            <person name="Overmann J."/>
            <person name="Amann R."/>
            <person name="Jetten M.S.M."/>
            <person name="Mascher T."/>
            <person name="Medema M.H."/>
            <person name="Devos D.P."/>
            <person name="Kaster A.-K."/>
            <person name="Ovreas L."/>
            <person name="Rohde M."/>
            <person name="Galperin M.Y."/>
            <person name="Jogler C."/>
        </authorList>
    </citation>
    <scope>NUCLEOTIDE SEQUENCE [LARGE SCALE GENOMIC DNA]</scope>
    <source>
        <strain evidence="1 2">Poly51</strain>
    </source>
</reference>
<evidence type="ECO:0008006" key="3">
    <source>
        <dbReference type="Google" id="ProtNLM"/>
    </source>
</evidence>
<dbReference type="OrthoDB" id="9798792at2"/>
<dbReference type="Proteomes" id="UP000318288">
    <property type="component" value="Unassembled WGS sequence"/>
</dbReference>
<organism evidence="1 2">
    <name type="scientific">Rubripirellula tenax</name>
    <dbReference type="NCBI Taxonomy" id="2528015"/>
    <lineage>
        <taxon>Bacteria</taxon>
        <taxon>Pseudomonadati</taxon>
        <taxon>Planctomycetota</taxon>
        <taxon>Planctomycetia</taxon>
        <taxon>Pirellulales</taxon>
        <taxon>Pirellulaceae</taxon>
        <taxon>Rubripirellula</taxon>
    </lineage>
</organism>
<proteinExistence type="predicted"/>
<evidence type="ECO:0000313" key="2">
    <source>
        <dbReference type="Proteomes" id="UP000318288"/>
    </source>
</evidence>
<protein>
    <recommendedName>
        <fullName evidence="3">GxxExxY protein</fullName>
    </recommendedName>
</protein>
<name>A0A5C6F919_9BACT</name>
<dbReference type="EMBL" id="SJPW01000003">
    <property type="protein sequence ID" value="TWU56907.1"/>
    <property type="molecule type" value="Genomic_DNA"/>
</dbReference>
<keyword evidence="2" id="KW-1185">Reference proteome</keyword>
<comment type="caution">
    <text evidence="1">The sequence shown here is derived from an EMBL/GenBank/DDBJ whole genome shotgun (WGS) entry which is preliminary data.</text>
</comment>